<keyword evidence="1" id="KW-0812">Transmembrane</keyword>
<keyword evidence="1" id="KW-1133">Transmembrane helix</keyword>
<sequence>MKACKMSVIQVKVQKQAGLFFFNTFQIQCFQLLFLFVVIDFIRQIRPYSKKSRNSMKFIYILLLLCFDYQLVLQCNLSFQLLQCRVLKFQFCFQKWELRLNDNCCCFSKTLWIWYQYNQQKPFRIIYEIKTRKKTNKFKLTSNIFRIKLQTVHNFQSLESQIKQNISYKQLSISYLFYFLIDSYLILLKYLVFQKQKLIKNFSGFKQQEGSNYDQYIIVGDSLWKDMMLKQQQNHCHFGLK</sequence>
<evidence type="ECO:0000256" key="1">
    <source>
        <dbReference type="SAM" id="Phobius"/>
    </source>
</evidence>
<keyword evidence="3" id="KW-1185">Reference proteome</keyword>
<keyword evidence="1" id="KW-0472">Membrane</keyword>
<dbReference type="AlphaFoldDB" id="A0A8S1QY74"/>
<feature type="transmembrane region" description="Helical" evidence="1">
    <location>
        <begin position="54"/>
        <end position="72"/>
    </location>
</feature>
<dbReference type="Proteomes" id="UP000692954">
    <property type="component" value="Unassembled WGS sequence"/>
</dbReference>
<proteinExistence type="predicted"/>
<protein>
    <recommendedName>
        <fullName evidence="4">Transmembrane protein</fullName>
    </recommendedName>
</protein>
<dbReference type="EMBL" id="CAJJDN010000127">
    <property type="protein sequence ID" value="CAD8120721.1"/>
    <property type="molecule type" value="Genomic_DNA"/>
</dbReference>
<reference evidence="2" key="1">
    <citation type="submission" date="2021-01" db="EMBL/GenBank/DDBJ databases">
        <authorList>
            <consortium name="Genoscope - CEA"/>
            <person name="William W."/>
        </authorList>
    </citation>
    <scope>NUCLEOTIDE SEQUENCE</scope>
</reference>
<feature type="transmembrane region" description="Helical" evidence="1">
    <location>
        <begin position="20"/>
        <end position="42"/>
    </location>
</feature>
<evidence type="ECO:0000313" key="3">
    <source>
        <dbReference type="Proteomes" id="UP000692954"/>
    </source>
</evidence>
<evidence type="ECO:0008006" key="4">
    <source>
        <dbReference type="Google" id="ProtNLM"/>
    </source>
</evidence>
<comment type="caution">
    <text evidence="2">The sequence shown here is derived from an EMBL/GenBank/DDBJ whole genome shotgun (WGS) entry which is preliminary data.</text>
</comment>
<accession>A0A8S1QY74</accession>
<organism evidence="2 3">
    <name type="scientific">Paramecium sonneborni</name>
    <dbReference type="NCBI Taxonomy" id="65129"/>
    <lineage>
        <taxon>Eukaryota</taxon>
        <taxon>Sar</taxon>
        <taxon>Alveolata</taxon>
        <taxon>Ciliophora</taxon>
        <taxon>Intramacronucleata</taxon>
        <taxon>Oligohymenophorea</taxon>
        <taxon>Peniculida</taxon>
        <taxon>Parameciidae</taxon>
        <taxon>Paramecium</taxon>
    </lineage>
</organism>
<gene>
    <name evidence="2" type="ORF">PSON_ATCC_30995.1.T1270180</name>
</gene>
<feature type="transmembrane region" description="Helical" evidence="1">
    <location>
        <begin position="175"/>
        <end position="193"/>
    </location>
</feature>
<evidence type="ECO:0000313" key="2">
    <source>
        <dbReference type="EMBL" id="CAD8120721.1"/>
    </source>
</evidence>
<name>A0A8S1QY74_9CILI</name>